<protein>
    <submittedName>
        <fullName evidence="2">Uncharacterized protein</fullName>
    </submittedName>
</protein>
<evidence type="ECO:0000313" key="3">
    <source>
        <dbReference type="Proteomes" id="UP000011761"/>
    </source>
</evidence>
<evidence type="ECO:0000256" key="1">
    <source>
        <dbReference type="SAM" id="MobiDB-lite"/>
    </source>
</evidence>
<reference evidence="2 3" key="1">
    <citation type="journal article" date="2012" name="PLoS Pathog.">
        <title>Diverse lifestyles and strategies of plant pathogenesis encoded in the genomes of eighteen Dothideomycetes fungi.</title>
        <authorList>
            <person name="Ohm R.A."/>
            <person name="Feau N."/>
            <person name="Henrissat B."/>
            <person name="Schoch C.L."/>
            <person name="Horwitz B.A."/>
            <person name="Barry K.W."/>
            <person name="Condon B.J."/>
            <person name="Copeland A.C."/>
            <person name="Dhillon B."/>
            <person name="Glaser F."/>
            <person name="Hesse C.N."/>
            <person name="Kosti I."/>
            <person name="LaButti K."/>
            <person name="Lindquist E.A."/>
            <person name="Lucas S."/>
            <person name="Salamov A.A."/>
            <person name="Bradshaw R.E."/>
            <person name="Ciuffetti L."/>
            <person name="Hamelin R.C."/>
            <person name="Kema G.H.J."/>
            <person name="Lawrence C."/>
            <person name="Scott J.A."/>
            <person name="Spatafora J.W."/>
            <person name="Turgeon B.G."/>
            <person name="de Wit P.J.G.M."/>
            <person name="Zhong S."/>
            <person name="Goodwin S.B."/>
            <person name="Grigoriev I.V."/>
        </authorList>
    </citation>
    <scope>NUCLEOTIDE SEQUENCE [LARGE SCALE GENOMIC DNA]</scope>
    <source>
        <strain evidence="2 3">UAMH 10762</strain>
    </source>
</reference>
<feature type="compositionally biased region" description="Basic residues" evidence="1">
    <location>
        <begin position="57"/>
        <end position="67"/>
    </location>
</feature>
<dbReference type="HOGENOM" id="CLU_900110_0_0_1"/>
<proteinExistence type="predicted"/>
<sequence>MPKHERDRVVKEQREYLLPSVGAPGSSSDDTISKLSNKRKRSDEKQDISALANGLKKAARLTKKRKAPPPENASNPTSNATAEQCKKKICRSAPANRVKTSPSLDISPPLLAKIARIKTSLASIKTSKSYFRRSTGTLTLLLVPERTLLGALTSLRVDFAMDTDASLDDARPCIDHHFVAAVQQTADQGWVALAVSPGVYCDLEVALKAKVQGHGLKEVNLLETELEMLAQEAEERTPSEDGSVSTVTGGVVSDQTTLQAFWDEKMEAFLKANDEAKAAEKADDASAEKRALWEWVGKGVCPAPMVAVV</sequence>
<feature type="compositionally biased region" description="Polar residues" evidence="1">
    <location>
        <begin position="25"/>
        <end position="35"/>
    </location>
</feature>
<dbReference type="AlphaFoldDB" id="M2N779"/>
<dbReference type="RefSeq" id="XP_007677639.1">
    <property type="nucleotide sequence ID" value="XM_007679449.1"/>
</dbReference>
<dbReference type="EMBL" id="KB445557">
    <property type="protein sequence ID" value="EMC94929.1"/>
    <property type="molecule type" value="Genomic_DNA"/>
</dbReference>
<feature type="region of interest" description="Disordered" evidence="1">
    <location>
        <begin position="15"/>
        <end position="85"/>
    </location>
</feature>
<dbReference type="KEGG" id="bcom:BAUCODRAFT_519408"/>
<keyword evidence="3" id="KW-1185">Reference proteome</keyword>
<organism evidence="2 3">
    <name type="scientific">Baudoinia panamericana (strain UAMH 10762)</name>
    <name type="common">Angels' share fungus</name>
    <name type="synonym">Baudoinia compniacensis (strain UAMH 10762)</name>
    <dbReference type="NCBI Taxonomy" id="717646"/>
    <lineage>
        <taxon>Eukaryota</taxon>
        <taxon>Fungi</taxon>
        <taxon>Dikarya</taxon>
        <taxon>Ascomycota</taxon>
        <taxon>Pezizomycotina</taxon>
        <taxon>Dothideomycetes</taxon>
        <taxon>Dothideomycetidae</taxon>
        <taxon>Mycosphaerellales</taxon>
        <taxon>Teratosphaeriaceae</taxon>
        <taxon>Baudoinia</taxon>
    </lineage>
</organism>
<feature type="compositionally biased region" description="Polar residues" evidence="1">
    <location>
        <begin position="72"/>
        <end position="82"/>
    </location>
</feature>
<dbReference type="GeneID" id="19115111"/>
<dbReference type="Proteomes" id="UP000011761">
    <property type="component" value="Unassembled WGS sequence"/>
</dbReference>
<name>M2N779_BAUPA</name>
<gene>
    <name evidence="2" type="ORF">BAUCODRAFT_519408</name>
</gene>
<evidence type="ECO:0000313" key="2">
    <source>
        <dbReference type="EMBL" id="EMC94929.1"/>
    </source>
</evidence>
<accession>M2N779</accession>